<keyword evidence="1" id="KW-0732">Signal</keyword>
<dbReference type="RefSeq" id="WP_146654753.1">
    <property type="nucleotide sequence ID" value="NZ_CP012333.1"/>
</dbReference>
<keyword evidence="3" id="KW-1185">Reference proteome</keyword>
<reference evidence="2 3" key="1">
    <citation type="submission" date="2015-08" db="EMBL/GenBank/DDBJ databases">
        <authorList>
            <person name="Babu N.S."/>
            <person name="Beckwith C.J."/>
            <person name="Beseler K.G."/>
            <person name="Brison A."/>
            <person name="Carone J.V."/>
            <person name="Caskin T.P."/>
            <person name="Diamond M."/>
            <person name="Durham M.E."/>
            <person name="Foxe J.M."/>
            <person name="Go M."/>
            <person name="Henderson B.A."/>
            <person name="Jones I.B."/>
            <person name="McGettigan J.A."/>
            <person name="Micheletti S.J."/>
            <person name="Nasrallah M.E."/>
            <person name="Ortiz D."/>
            <person name="Piller C.R."/>
            <person name="Privatt S.R."/>
            <person name="Schneider S.L."/>
            <person name="Sharp S."/>
            <person name="Smith T.C."/>
            <person name="Stanton J.D."/>
            <person name="Ullery H.E."/>
            <person name="Wilson R.J."/>
            <person name="Serrano M.G."/>
            <person name="Buck G."/>
            <person name="Lee V."/>
            <person name="Wang Y."/>
            <person name="Carvalho R."/>
            <person name="Voegtly L."/>
            <person name="Shi R."/>
            <person name="Duckworth R."/>
            <person name="Johnson A."/>
            <person name="Loviza R."/>
            <person name="Walstead R."/>
            <person name="Shah Z."/>
            <person name="Kiflezghi M."/>
            <person name="Wade K."/>
            <person name="Ball S.L."/>
            <person name="Bradley K.W."/>
            <person name="Asai D.J."/>
            <person name="Bowman C.A."/>
            <person name="Russell D.A."/>
            <person name="Pope W.H."/>
            <person name="Jacobs-Sera D."/>
            <person name="Hendrix R.W."/>
            <person name="Hatfull G.F."/>
        </authorList>
    </citation>
    <scope>NUCLEOTIDE SEQUENCE [LARGE SCALE GENOMIC DNA]</scope>
    <source>
        <strain evidence="2 3">DSM 27648</strain>
    </source>
</reference>
<dbReference type="EMBL" id="CP012333">
    <property type="protein sequence ID" value="AKV04092.1"/>
    <property type="molecule type" value="Genomic_DNA"/>
</dbReference>
<feature type="signal peptide" evidence="1">
    <location>
        <begin position="1"/>
        <end position="23"/>
    </location>
</feature>
<evidence type="ECO:0000256" key="1">
    <source>
        <dbReference type="SAM" id="SignalP"/>
    </source>
</evidence>
<dbReference type="PROSITE" id="PS51257">
    <property type="entry name" value="PROKAR_LIPOPROTEIN"/>
    <property type="match status" value="1"/>
</dbReference>
<feature type="chain" id="PRO_5005467249" evidence="1">
    <location>
        <begin position="24"/>
        <end position="476"/>
    </location>
</feature>
<dbReference type="KEGG" id="llu:AKJ09_10755"/>
<accession>A0A0K1QEJ7</accession>
<proteinExistence type="predicted"/>
<dbReference type="Proteomes" id="UP000064967">
    <property type="component" value="Chromosome"/>
</dbReference>
<sequence length="476" mass="50082">MRFGLTKVAPLVLVAVGVATAAAACSSSDRRSGFDAPKDDAGVEAGPAFVQGDAPCVGLECKREKCDDGSTTTLTGKVYDPAGVNALYNVLVYIPGGTNGDDELPAIPEGVSCETCASVAVNPLVSALTDTQGAFTLENVPVDKDVPVVIQIGKWRRRLTIDIPKKCEENKVPKGDFRLPRNGSEGDMPHIAVTAGGCDALECLLRGIGVDDEEFVPGHSTDGHVHVFNGQGGNFPGAPKAGGDTANPLGGELWNDSAQLAKYDMVMLSCECGENNGNKGGETGHELTGARQAMWDYANMGGRIFATHFHSTWFKNSPQVDFQMVANWNTVASSSNSTYDVVESMADGSAFPKGAALADWLVGVKASKTRGKITLEDVTSSLSSVNAPAQGWIRQGENNVKYFSFNTPTNAPVEEQCGRAVYSDLHLMGISAGGQEFPTGCPASGGLSAQQKALEFMFFDLSGCVQDDKTPPSVPK</sequence>
<dbReference type="OrthoDB" id="5518333at2"/>
<dbReference type="AlphaFoldDB" id="A0A0K1QEJ7"/>
<protein>
    <submittedName>
        <fullName evidence="2">Tryptophan synthase alpha chain</fullName>
    </submittedName>
</protein>
<name>A0A0K1QEJ7_9BACT</name>
<evidence type="ECO:0000313" key="2">
    <source>
        <dbReference type="EMBL" id="AKV04092.1"/>
    </source>
</evidence>
<evidence type="ECO:0000313" key="3">
    <source>
        <dbReference type="Proteomes" id="UP000064967"/>
    </source>
</evidence>
<gene>
    <name evidence="2" type="ORF">AKJ09_10755</name>
</gene>
<organism evidence="2 3">
    <name type="scientific">Labilithrix luteola</name>
    <dbReference type="NCBI Taxonomy" id="1391654"/>
    <lineage>
        <taxon>Bacteria</taxon>
        <taxon>Pseudomonadati</taxon>
        <taxon>Myxococcota</taxon>
        <taxon>Polyangia</taxon>
        <taxon>Polyangiales</taxon>
        <taxon>Labilitrichaceae</taxon>
        <taxon>Labilithrix</taxon>
    </lineage>
</organism>